<dbReference type="Proteomes" id="UP000216020">
    <property type="component" value="Unassembled WGS sequence"/>
</dbReference>
<dbReference type="SUPFAM" id="SSF53850">
    <property type="entry name" value="Periplasmic binding protein-like II"/>
    <property type="match status" value="1"/>
</dbReference>
<comment type="caution">
    <text evidence="3">The sequence shown here is derived from an EMBL/GenBank/DDBJ whole genome shotgun (WGS) entry which is preliminary data.</text>
</comment>
<feature type="chain" id="PRO_5012853893" description="LacI family transcriptional regulator" evidence="2">
    <location>
        <begin position="30"/>
        <end position="328"/>
    </location>
</feature>
<keyword evidence="4" id="KW-1185">Reference proteome</keyword>
<evidence type="ECO:0000256" key="1">
    <source>
        <dbReference type="ARBA" id="ARBA00006987"/>
    </source>
</evidence>
<evidence type="ECO:0000313" key="4">
    <source>
        <dbReference type="Proteomes" id="UP000216020"/>
    </source>
</evidence>
<dbReference type="Gene3D" id="3.40.190.10">
    <property type="entry name" value="Periplasmic binding protein-like II"/>
    <property type="match status" value="1"/>
</dbReference>
<reference evidence="4" key="1">
    <citation type="submission" date="2017-05" db="EMBL/GenBank/DDBJ databases">
        <title>Complete and WGS of Bordetella genogroups.</title>
        <authorList>
            <person name="Spilker T."/>
            <person name="Lipuma J."/>
        </authorList>
    </citation>
    <scope>NUCLEOTIDE SEQUENCE [LARGE SCALE GENOMIC DNA]</scope>
    <source>
        <strain evidence="4">AU16122</strain>
    </source>
</reference>
<dbReference type="RefSeq" id="WP_094855189.1">
    <property type="nucleotide sequence ID" value="NZ_NEVM01000005.1"/>
</dbReference>
<dbReference type="EMBL" id="NEVM01000005">
    <property type="protein sequence ID" value="OZI30766.1"/>
    <property type="molecule type" value="Genomic_DNA"/>
</dbReference>
<dbReference type="InterPro" id="IPR042100">
    <property type="entry name" value="Bug_dom1"/>
</dbReference>
<dbReference type="Pfam" id="PF03401">
    <property type="entry name" value="TctC"/>
    <property type="match status" value="1"/>
</dbReference>
<dbReference type="PANTHER" id="PTHR42928:SF5">
    <property type="entry name" value="BLR1237 PROTEIN"/>
    <property type="match status" value="1"/>
</dbReference>
<dbReference type="AlphaFoldDB" id="A0A261S091"/>
<sequence length="328" mass="34516">MSFSRSLFAALAAATLAFAALLSGAPAQAAYPDKPIRIVVPFPPGGAVDAVARITAQYLTQSLGASVVVDNRPGAGGAIGVQTVARAPANGYELLLGPIGPLTINPSLYSNLTYDTERNFAPIVLLAGAPGVLVVQPSLHLRSLPDFVALLREKPGELRFGSAGSGNLTHLMAEYFLSTVGAKAIHIPYKGSAPAITDFLGGRFEFMFDVVPTAQPYVQDGRYQALAVTSRHRSAAMPNVPTFAELGYQDVDITSWWGLLAPAGTPQAIIDKLNATLNEGLKTAAMRDSLVRLGADPLDGTPQAFQAQIHSELARWKQVVEASGAKPD</sequence>
<dbReference type="PANTHER" id="PTHR42928">
    <property type="entry name" value="TRICARBOXYLATE-BINDING PROTEIN"/>
    <property type="match status" value="1"/>
</dbReference>
<dbReference type="CDD" id="cd13578">
    <property type="entry name" value="PBP2_Bug27"/>
    <property type="match status" value="1"/>
</dbReference>
<evidence type="ECO:0000256" key="2">
    <source>
        <dbReference type="SAM" id="SignalP"/>
    </source>
</evidence>
<feature type="signal peptide" evidence="2">
    <location>
        <begin position="1"/>
        <end position="29"/>
    </location>
</feature>
<evidence type="ECO:0008006" key="5">
    <source>
        <dbReference type="Google" id="ProtNLM"/>
    </source>
</evidence>
<organism evidence="3 4">
    <name type="scientific">Bordetella genomosp. 10</name>
    <dbReference type="NCBI Taxonomy" id="1416804"/>
    <lineage>
        <taxon>Bacteria</taxon>
        <taxon>Pseudomonadati</taxon>
        <taxon>Pseudomonadota</taxon>
        <taxon>Betaproteobacteria</taxon>
        <taxon>Burkholderiales</taxon>
        <taxon>Alcaligenaceae</taxon>
        <taxon>Bordetella</taxon>
    </lineage>
</organism>
<protein>
    <recommendedName>
        <fullName evidence="5">LacI family transcriptional regulator</fullName>
    </recommendedName>
</protein>
<dbReference type="Gene3D" id="3.40.190.150">
    <property type="entry name" value="Bordetella uptake gene, domain 1"/>
    <property type="match status" value="1"/>
</dbReference>
<comment type="similarity">
    <text evidence="1">Belongs to the UPF0065 (bug) family.</text>
</comment>
<evidence type="ECO:0000313" key="3">
    <source>
        <dbReference type="EMBL" id="OZI30766.1"/>
    </source>
</evidence>
<name>A0A261S091_9BORD</name>
<dbReference type="PIRSF" id="PIRSF017082">
    <property type="entry name" value="YflP"/>
    <property type="match status" value="1"/>
</dbReference>
<dbReference type="OrthoDB" id="8678477at2"/>
<keyword evidence="2" id="KW-0732">Signal</keyword>
<gene>
    <name evidence="3" type="ORF">CAL29_22525</name>
</gene>
<dbReference type="InterPro" id="IPR005064">
    <property type="entry name" value="BUG"/>
</dbReference>
<proteinExistence type="inferred from homology"/>
<accession>A0A261S091</accession>